<keyword evidence="6" id="KW-0479">Metal-binding</keyword>
<keyword evidence="11" id="KW-0234">DNA repair</keyword>
<keyword evidence="14" id="KW-1185">Reference proteome</keyword>
<dbReference type="SUPFAM" id="SSF52141">
    <property type="entry name" value="Uracil-DNA glycosylase-like"/>
    <property type="match status" value="1"/>
</dbReference>
<dbReference type="PANTHER" id="PTHR33693:SF1">
    <property type="entry name" value="TYPE-4 URACIL-DNA GLYCOSYLASE"/>
    <property type="match status" value="1"/>
</dbReference>
<organism evidence="13 14">
    <name type="scientific">Advenella kashmirensis W13003</name>
    <dbReference type="NCBI Taxonomy" id="1424334"/>
    <lineage>
        <taxon>Bacteria</taxon>
        <taxon>Pseudomonadati</taxon>
        <taxon>Pseudomonadota</taxon>
        <taxon>Betaproteobacteria</taxon>
        <taxon>Burkholderiales</taxon>
        <taxon>Alcaligenaceae</taxon>
    </lineage>
</organism>
<evidence type="ECO:0000256" key="10">
    <source>
        <dbReference type="ARBA" id="ARBA00023014"/>
    </source>
</evidence>
<proteinExistence type="inferred from homology"/>
<reference evidence="13 14" key="1">
    <citation type="journal article" date="2014" name="Genome Announc.">
        <title>Draft Genome Sequence of Advenella kashmirensis Strain W13003, a Polycyclic Aromatic Hydrocarbon-Degrading Bacterium.</title>
        <authorList>
            <person name="Wang X."/>
            <person name="Jin D."/>
            <person name="Zhou L."/>
            <person name="Wu L."/>
            <person name="An W."/>
            <person name="Zhao L."/>
        </authorList>
    </citation>
    <scope>NUCLEOTIDE SEQUENCE [LARGE SCALE GENOMIC DNA]</scope>
    <source>
        <strain evidence="13 14">W13003</strain>
    </source>
</reference>
<dbReference type="PATRIC" id="fig|1424334.3.peg.2536"/>
<dbReference type="Pfam" id="PF03167">
    <property type="entry name" value="UDG"/>
    <property type="match status" value="1"/>
</dbReference>
<dbReference type="eggNOG" id="COG1573">
    <property type="taxonomic scope" value="Bacteria"/>
</dbReference>
<gene>
    <name evidence="13" type="ORF">W822_12645</name>
</gene>
<dbReference type="AlphaFoldDB" id="V8QPT6"/>
<dbReference type="SMART" id="SM00986">
    <property type="entry name" value="UDG"/>
    <property type="match status" value="1"/>
</dbReference>
<evidence type="ECO:0000256" key="7">
    <source>
        <dbReference type="ARBA" id="ARBA00022763"/>
    </source>
</evidence>
<accession>V8QPT6</accession>
<comment type="similarity">
    <text evidence="2">Belongs to the uracil-DNA glycosylase (UDG) superfamily. Type 4 (UDGa) family.</text>
</comment>
<dbReference type="STRING" id="1424334.W822_12645"/>
<dbReference type="GO" id="GO:0006281">
    <property type="term" value="P:DNA repair"/>
    <property type="evidence" value="ECO:0007669"/>
    <property type="project" value="UniProtKB-KW"/>
</dbReference>
<dbReference type="GO" id="GO:0004844">
    <property type="term" value="F:uracil DNA N-glycosylase activity"/>
    <property type="evidence" value="ECO:0007669"/>
    <property type="project" value="UniProtKB-EC"/>
</dbReference>
<feature type="domain" description="Uracil-DNA glycosylase-like" evidence="12">
    <location>
        <begin position="22"/>
        <end position="172"/>
    </location>
</feature>
<evidence type="ECO:0000313" key="14">
    <source>
        <dbReference type="Proteomes" id="UP000018733"/>
    </source>
</evidence>
<dbReference type="Gene3D" id="3.40.470.10">
    <property type="entry name" value="Uracil-DNA glycosylase-like domain"/>
    <property type="match status" value="1"/>
</dbReference>
<comment type="catalytic activity">
    <reaction evidence="1">
        <text>Hydrolyzes single-stranded DNA or mismatched double-stranded DNA and polynucleotides, releasing free uracil.</text>
        <dbReference type="EC" id="3.2.2.27"/>
    </reaction>
</comment>
<protein>
    <recommendedName>
        <fullName evidence="4">Type-4 uracil-DNA glycosylase</fullName>
        <ecNumber evidence="3">3.2.2.27</ecNumber>
    </recommendedName>
</protein>
<evidence type="ECO:0000256" key="5">
    <source>
        <dbReference type="ARBA" id="ARBA00022485"/>
    </source>
</evidence>
<keyword evidence="10" id="KW-0411">Iron-sulfur</keyword>
<evidence type="ECO:0000256" key="1">
    <source>
        <dbReference type="ARBA" id="ARBA00001400"/>
    </source>
</evidence>
<keyword evidence="5" id="KW-0004">4Fe-4S</keyword>
<dbReference type="Proteomes" id="UP000018733">
    <property type="component" value="Unassembled WGS sequence"/>
</dbReference>
<dbReference type="CDD" id="cd10030">
    <property type="entry name" value="UDG-F4_TTUDGA_SPO1dp_like"/>
    <property type="match status" value="1"/>
</dbReference>
<dbReference type="SMART" id="SM00987">
    <property type="entry name" value="UreE_C"/>
    <property type="match status" value="1"/>
</dbReference>
<evidence type="ECO:0000256" key="9">
    <source>
        <dbReference type="ARBA" id="ARBA00023004"/>
    </source>
</evidence>
<evidence type="ECO:0000256" key="6">
    <source>
        <dbReference type="ARBA" id="ARBA00022723"/>
    </source>
</evidence>
<dbReference type="PANTHER" id="PTHR33693">
    <property type="entry name" value="TYPE-5 URACIL-DNA GLYCOSYLASE"/>
    <property type="match status" value="1"/>
</dbReference>
<dbReference type="GO" id="GO:0051539">
    <property type="term" value="F:4 iron, 4 sulfur cluster binding"/>
    <property type="evidence" value="ECO:0007669"/>
    <property type="project" value="UniProtKB-KW"/>
</dbReference>
<dbReference type="InterPro" id="IPR005273">
    <property type="entry name" value="Ura-DNA_glyco_family4"/>
</dbReference>
<dbReference type="GO" id="GO:0046872">
    <property type="term" value="F:metal ion binding"/>
    <property type="evidence" value="ECO:0007669"/>
    <property type="project" value="UniProtKB-KW"/>
</dbReference>
<comment type="caution">
    <text evidence="13">The sequence shown here is derived from an EMBL/GenBank/DDBJ whole genome shotgun (WGS) entry which is preliminary data.</text>
</comment>
<evidence type="ECO:0000259" key="12">
    <source>
        <dbReference type="SMART" id="SM00986"/>
    </source>
</evidence>
<dbReference type="NCBIfam" id="TIGR00758">
    <property type="entry name" value="UDG_fam4"/>
    <property type="match status" value="1"/>
</dbReference>
<dbReference type="EMBL" id="AYXT01000010">
    <property type="protein sequence ID" value="ETF01642.1"/>
    <property type="molecule type" value="Genomic_DNA"/>
</dbReference>
<evidence type="ECO:0000256" key="11">
    <source>
        <dbReference type="ARBA" id="ARBA00023204"/>
    </source>
</evidence>
<evidence type="ECO:0000256" key="8">
    <source>
        <dbReference type="ARBA" id="ARBA00022801"/>
    </source>
</evidence>
<evidence type="ECO:0000256" key="2">
    <source>
        <dbReference type="ARBA" id="ARBA00006521"/>
    </source>
</evidence>
<dbReference type="HOGENOM" id="CLU_044815_1_3_4"/>
<dbReference type="InterPro" id="IPR051536">
    <property type="entry name" value="UDG_Type-4/5"/>
</dbReference>
<keyword evidence="9" id="KW-0408">Iron</keyword>
<evidence type="ECO:0000256" key="4">
    <source>
        <dbReference type="ARBA" id="ARBA00019403"/>
    </source>
</evidence>
<sequence>MAASIRQCAACGLSEHARQPVPGTGPIPARLMIIDQAPGARDEVSGEPLSGQAGRLLDNMLAAIGFDRESAFITDVVKCRPMVNRPPEPNEIEACATHLQQQLALVQPACLLLFGNAAQSILNTTQSVGQLRETPELAIEVQGRRIPVVVTFHPNHLMANQAAKPLAWTDLKRVRNMLQA</sequence>
<dbReference type="InterPro" id="IPR005122">
    <property type="entry name" value="Uracil-DNA_glycosylase-like"/>
</dbReference>
<keyword evidence="7" id="KW-0227">DNA damage</keyword>
<dbReference type="InterPro" id="IPR036895">
    <property type="entry name" value="Uracil-DNA_glycosylase-like_sf"/>
</dbReference>
<keyword evidence="8" id="KW-0378">Hydrolase</keyword>
<name>V8QPT6_9BURK</name>
<evidence type="ECO:0000313" key="13">
    <source>
        <dbReference type="EMBL" id="ETF01642.1"/>
    </source>
</evidence>
<evidence type="ECO:0000256" key="3">
    <source>
        <dbReference type="ARBA" id="ARBA00012030"/>
    </source>
</evidence>
<dbReference type="EC" id="3.2.2.27" evidence="3"/>